<keyword evidence="2" id="KW-0472">Membrane</keyword>
<dbReference type="AlphaFoldDB" id="A0A3S4VF40"/>
<protein>
    <submittedName>
        <fullName evidence="3">Uncharacterized protein</fullName>
    </submittedName>
</protein>
<reference evidence="3 4" key="1">
    <citation type="submission" date="2018-12" db="EMBL/GenBank/DDBJ databases">
        <authorList>
            <consortium name="Pathogen Informatics"/>
        </authorList>
    </citation>
    <scope>NUCLEOTIDE SEQUENCE [LARGE SCALE GENOMIC DNA]</scope>
    <source>
        <strain evidence="3 4">NCTC10951</strain>
    </source>
</reference>
<feature type="transmembrane region" description="Helical" evidence="2">
    <location>
        <begin position="12"/>
        <end position="29"/>
    </location>
</feature>
<name>A0A3S4VF40_ACTVI</name>
<feature type="transmembrane region" description="Helical" evidence="2">
    <location>
        <begin position="80"/>
        <end position="100"/>
    </location>
</feature>
<evidence type="ECO:0000313" key="3">
    <source>
        <dbReference type="EMBL" id="VEI17418.1"/>
    </source>
</evidence>
<keyword evidence="2" id="KW-1133">Transmembrane helix</keyword>
<keyword evidence="2" id="KW-0812">Transmembrane</keyword>
<evidence type="ECO:0000256" key="1">
    <source>
        <dbReference type="SAM" id="MobiDB-lite"/>
    </source>
</evidence>
<dbReference type="EMBL" id="LR134477">
    <property type="protein sequence ID" value="VEI17418.1"/>
    <property type="molecule type" value="Genomic_DNA"/>
</dbReference>
<evidence type="ECO:0000313" key="4">
    <source>
        <dbReference type="Proteomes" id="UP000268658"/>
    </source>
</evidence>
<dbReference type="KEGG" id="avc:NCTC10951_02183"/>
<sequence>MASTHNRKQSAVGYALIGGFVLLFIFLNWAGPGRILSLVSAVTVLMTLLSIRTRSRAATLAAVILMVTLPFVALRTHAGSVVGATGPLVIFVGVACWRRWKPRSGPRSRDAHESAVATAPR</sequence>
<dbReference type="RefSeq" id="WP_232023030.1">
    <property type="nucleotide sequence ID" value="NZ_JASPER010000077.1"/>
</dbReference>
<feature type="region of interest" description="Disordered" evidence="1">
    <location>
        <begin position="101"/>
        <end position="121"/>
    </location>
</feature>
<accession>A0A3S4VF40</accession>
<dbReference type="Proteomes" id="UP000268658">
    <property type="component" value="Chromosome"/>
</dbReference>
<gene>
    <name evidence="3" type="ORF">NCTC10951_02183</name>
</gene>
<organism evidence="3 4">
    <name type="scientific">Actinomyces viscosus</name>
    <dbReference type="NCBI Taxonomy" id="1656"/>
    <lineage>
        <taxon>Bacteria</taxon>
        <taxon>Bacillati</taxon>
        <taxon>Actinomycetota</taxon>
        <taxon>Actinomycetes</taxon>
        <taxon>Actinomycetales</taxon>
        <taxon>Actinomycetaceae</taxon>
        <taxon>Actinomyces</taxon>
    </lineage>
</organism>
<feature type="transmembrane region" description="Helical" evidence="2">
    <location>
        <begin position="35"/>
        <end position="51"/>
    </location>
</feature>
<feature type="transmembrane region" description="Helical" evidence="2">
    <location>
        <begin position="58"/>
        <end position="74"/>
    </location>
</feature>
<evidence type="ECO:0000256" key="2">
    <source>
        <dbReference type="SAM" id="Phobius"/>
    </source>
</evidence>
<proteinExistence type="predicted"/>